<reference evidence="1" key="2">
    <citation type="submission" date="2021-04" db="EMBL/GenBank/DDBJ databases">
        <authorList>
            <person name="Gilroy R."/>
        </authorList>
    </citation>
    <scope>NUCLEOTIDE SEQUENCE</scope>
    <source>
        <strain evidence="1">CHK186-1790</strain>
    </source>
</reference>
<evidence type="ECO:0000313" key="1">
    <source>
        <dbReference type="EMBL" id="HJC40016.1"/>
    </source>
</evidence>
<sequence length="176" mass="18948">MASNYTTNYGLCQWEPGDNFVRTEFNQDNAKIDAALAALGRGQQLWTTTVGSTNSISVPTDTVNWADWTCLALFLDIPANSISQEKPFSCQLMGSSGVLPCHSTAGSSTFSIFGPKPILIVVFPLHDPEGPVRGCFIGTHCGVSIGECTYAQIERFLFQGSTPYPSGTSATLWGIR</sequence>
<dbReference type="EMBL" id="DWWJ01000007">
    <property type="protein sequence ID" value="HJC40016.1"/>
    <property type="molecule type" value="Genomic_DNA"/>
</dbReference>
<dbReference type="AlphaFoldDB" id="A0A9D2NYQ3"/>
<protein>
    <submittedName>
        <fullName evidence="1">Uncharacterized protein</fullName>
    </submittedName>
</protein>
<accession>A0A9D2NYQ3</accession>
<evidence type="ECO:0000313" key="2">
    <source>
        <dbReference type="Proteomes" id="UP000823882"/>
    </source>
</evidence>
<organism evidence="1 2">
    <name type="scientific">Candidatus Intestinimonas pullistercoris</name>
    <dbReference type="NCBI Taxonomy" id="2838623"/>
    <lineage>
        <taxon>Bacteria</taxon>
        <taxon>Bacillati</taxon>
        <taxon>Bacillota</taxon>
        <taxon>Clostridia</taxon>
        <taxon>Eubacteriales</taxon>
        <taxon>Intestinimonas</taxon>
    </lineage>
</organism>
<proteinExistence type="predicted"/>
<dbReference type="Proteomes" id="UP000823882">
    <property type="component" value="Unassembled WGS sequence"/>
</dbReference>
<comment type="caution">
    <text evidence="1">The sequence shown here is derived from an EMBL/GenBank/DDBJ whole genome shotgun (WGS) entry which is preliminary data.</text>
</comment>
<reference evidence="1" key="1">
    <citation type="journal article" date="2021" name="PeerJ">
        <title>Extensive microbial diversity within the chicken gut microbiome revealed by metagenomics and culture.</title>
        <authorList>
            <person name="Gilroy R."/>
            <person name="Ravi A."/>
            <person name="Getino M."/>
            <person name="Pursley I."/>
            <person name="Horton D.L."/>
            <person name="Alikhan N.F."/>
            <person name="Baker D."/>
            <person name="Gharbi K."/>
            <person name="Hall N."/>
            <person name="Watson M."/>
            <person name="Adriaenssens E.M."/>
            <person name="Foster-Nyarko E."/>
            <person name="Jarju S."/>
            <person name="Secka A."/>
            <person name="Antonio M."/>
            <person name="Oren A."/>
            <person name="Chaudhuri R.R."/>
            <person name="La Ragione R."/>
            <person name="Hildebrand F."/>
            <person name="Pallen M.J."/>
        </authorList>
    </citation>
    <scope>NUCLEOTIDE SEQUENCE</scope>
    <source>
        <strain evidence="1">CHK186-1790</strain>
    </source>
</reference>
<name>A0A9D2NYQ3_9FIRM</name>
<gene>
    <name evidence="1" type="ORF">H9701_00495</name>
</gene>